<evidence type="ECO:0000256" key="2">
    <source>
        <dbReference type="ARBA" id="ARBA00022729"/>
    </source>
</evidence>
<dbReference type="PANTHER" id="PTHR43037">
    <property type="entry name" value="UNNAMED PRODUCT-RELATED"/>
    <property type="match status" value="1"/>
</dbReference>
<sequence length="291" mass="30824">MKIGKITLLLATALAGAGVARAASLQQVSNFGDNPTGVQMFIYVPDTLAASPPIIVAMHYCTGTAQAYYQGTQYANLANSMGFIVIYPDAPDSGGCWDVHSTETLTHDAGGDSLGIASMVRYAIDTYGADPARVFATGTSSGAMMTNVLIGAYPDLFAAGAAFSGVPYGCFAGPSLWNSQCAQGQLIKSAQEWGDQARSGYADFSGTRPKMQVWHGSADTTLYPQNFYEEIKQWTNVLGYEESAGTNTTSDPLPGYTRATYGTDFEAIFAQGVGHTVPEQANDVLRFFGLS</sequence>
<protein>
    <recommendedName>
        <fullName evidence="4">Carboxylic ester hydrolase</fullName>
        <ecNumber evidence="4">3.1.1.-</ecNumber>
    </recommendedName>
</protein>
<dbReference type="Proteomes" id="UP000320762">
    <property type="component" value="Unassembled WGS sequence"/>
</dbReference>
<name>A0A550CUR6_9AGAR</name>
<keyword evidence="6" id="KW-1185">Reference proteome</keyword>
<evidence type="ECO:0000313" key="5">
    <source>
        <dbReference type="EMBL" id="TRM68531.1"/>
    </source>
</evidence>
<dbReference type="STRING" id="97359.A0A550CUR6"/>
<dbReference type="GO" id="GO:0045493">
    <property type="term" value="P:xylan catabolic process"/>
    <property type="evidence" value="ECO:0007669"/>
    <property type="project" value="UniProtKB-UniRule"/>
</dbReference>
<feature type="chain" id="PRO_5029038274" description="Carboxylic ester hydrolase" evidence="4">
    <location>
        <begin position="23"/>
        <end position="291"/>
    </location>
</feature>
<dbReference type="AlphaFoldDB" id="A0A550CUR6"/>
<comment type="function">
    <text evidence="4">Esterase involved in the hydrolysis of xylan, a major structural heterogeneous polysaccharide found in plant biomass representing the second most abundant polysaccharide in the biosphere, after cellulose.</text>
</comment>
<dbReference type="GO" id="GO:0005576">
    <property type="term" value="C:extracellular region"/>
    <property type="evidence" value="ECO:0007669"/>
    <property type="project" value="UniProtKB-SubCell"/>
</dbReference>
<feature type="signal peptide" evidence="4">
    <location>
        <begin position="1"/>
        <end position="22"/>
    </location>
</feature>
<gene>
    <name evidence="5" type="ORF">BD626DRAFT_534543</name>
</gene>
<comment type="subcellular location">
    <subcellularLocation>
        <location evidence="4">Secreted</location>
    </subcellularLocation>
</comment>
<keyword evidence="4" id="KW-0624">Polysaccharide degradation</keyword>
<evidence type="ECO:0000313" key="6">
    <source>
        <dbReference type="Proteomes" id="UP000320762"/>
    </source>
</evidence>
<dbReference type="SUPFAM" id="SSF53474">
    <property type="entry name" value="alpha/beta-Hydrolases"/>
    <property type="match status" value="2"/>
</dbReference>
<evidence type="ECO:0000256" key="1">
    <source>
        <dbReference type="ARBA" id="ARBA00022487"/>
    </source>
</evidence>
<evidence type="ECO:0000256" key="4">
    <source>
        <dbReference type="RuleBase" id="RU367147"/>
    </source>
</evidence>
<keyword evidence="2 4" id="KW-0732">Signal</keyword>
<dbReference type="GO" id="GO:0052689">
    <property type="term" value="F:carboxylic ester hydrolase activity"/>
    <property type="evidence" value="ECO:0007669"/>
    <property type="project" value="UniProtKB-KW"/>
</dbReference>
<dbReference type="Pfam" id="PF10503">
    <property type="entry name" value="Esterase_PHB"/>
    <property type="match status" value="1"/>
</dbReference>
<dbReference type="NCBIfam" id="TIGR01840">
    <property type="entry name" value="esterase_phb"/>
    <property type="match status" value="1"/>
</dbReference>
<keyword evidence="3 4" id="KW-0378">Hydrolase</keyword>
<dbReference type="InterPro" id="IPR010126">
    <property type="entry name" value="Esterase_phb"/>
</dbReference>
<organism evidence="5 6">
    <name type="scientific">Schizophyllum amplum</name>
    <dbReference type="NCBI Taxonomy" id="97359"/>
    <lineage>
        <taxon>Eukaryota</taxon>
        <taxon>Fungi</taxon>
        <taxon>Dikarya</taxon>
        <taxon>Basidiomycota</taxon>
        <taxon>Agaricomycotina</taxon>
        <taxon>Agaricomycetes</taxon>
        <taxon>Agaricomycetidae</taxon>
        <taxon>Agaricales</taxon>
        <taxon>Schizophyllaceae</taxon>
        <taxon>Schizophyllum</taxon>
    </lineage>
</organism>
<evidence type="ECO:0000256" key="3">
    <source>
        <dbReference type="ARBA" id="ARBA00022801"/>
    </source>
</evidence>
<dbReference type="EC" id="3.1.1.-" evidence="4"/>
<comment type="similarity">
    <text evidence="4">Belongs to the carbohydrate esterase 1 (CE1) family.</text>
</comment>
<dbReference type="EMBL" id="VDMD01000002">
    <property type="protein sequence ID" value="TRM68531.1"/>
    <property type="molecule type" value="Genomic_DNA"/>
</dbReference>
<reference evidence="5 6" key="1">
    <citation type="journal article" date="2019" name="New Phytol.">
        <title>Comparative genomics reveals unique wood-decay strategies and fruiting body development in the Schizophyllaceae.</title>
        <authorList>
            <person name="Almasi E."/>
            <person name="Sahu N."/>
            <person name="Krizsan K."/>
            <person name="Balint B."/>
            <person name="Kovacs G.M."/>
            <person name="Kiss B."/>
            <person name="Cseklye J."/>
            <person name="Drula E."/>
            <person name="Henrissat B."/>
            <person name="Nagy I."/>
            <person name="Chovatia M."/>
            <person name="Adam C."/>
            <person name="LaButti K."/>
            <person name="Lipzen A."/>
            <person name="Riley R."/>
            <person name="Grigoriev I.V."/>
            <person name="Nagy L.G."/>
        </authorList>
    </citation>
    <scope>NUCLEOTIDE SEQUENCE [LARGE SCALE GENOMIC DNA]</scope>
    <source>
        <strain evidence="5 6">NL-1724</strain>
    </source>
</reference>
<dbReference type="Gene3D" id="3.40.50.1820">
    <property type="entry name" value="alpha/beta hydrolase"/>
    <property type="match status" value="1"/>
</dbReference>
<dbReference type="InterPro" id="IPR029058">
    <property type="entry name" value="AB_hydrolase_fold"/>
</dbReference>
<proteinExistence type="inferred from homology"/>
<keyword evidence="1 4" id="KW-0719">Serine esterase</keyword>
<accession>A0A550CUR6</accession>
<dbReference type="InterPro" id="IPR050955">
    <property type="entry name" value="Plant_Biomass_Hydrol_Est"/>
</dbReference>
<keyword evidence="4" id="KW-0964">Secreted</keyword>
<keyword evidence="4" id="KW-0119">Carbohydrate metabolism</keyword>
<dbReference type="PANTHER" id="PTHR43037:SF5">
    <property type="entry name" value="FERULOYL ESTERASE"/>
    <property type="match status" value="1"/>
</dbReference>
<comment type="caution">
    <text evidence="5">The sequence shown here is derived from an EMBL/GenBank/DDBJ whole genome shotgun (WGS) entry which is preliminary data.</text>
</comment>
<dbReference type="OrthoDB" id="2425929at2759"/>